<name>A0ABR2KL64_9EUKA</name>
<protein>
    <recommendedName>
        <fullName evidence="3">FPL domain-containing protein</fullName>
    </recommendedName>
</protein>
<dbReference type="Proteomes" id="UP001470230">
    <property type="component" value="Unassembled WGS sequence"/>
</dbReference>
<organism evidence="1 2">
    <name type="scientific">Tritrichomonas musculus</name>
    <dbReference type="NCBI Taxonomy" id="1915356"/>
    <lineage>
        <taxon>Eukaryota</taxon>
        <taxon>Metamonada</taxon>
        <taxon>Parabasalia</taxon>
        <taxon>Tritrichomonadida</taxon>
        <taxon>Tritrichomonadidae</taxon>
        <taxon>Tritrichomonas</taxon>
    </lineage>
</organism>
<comment type="caution">
    <text evidence="1">The sequence shown here is derived from an EMBL/GenBank/DDBJ whole genome shotgun (WGS) entry which is preliminary data.</text>
</comment>
<proteinExistence type="predicted"/>
<accession>A0ABR2KL64</accession>
<evidence type="ECO:0000313" key="1">
    <source>
        <dbReference type="EMBL" id="KAK8891877.1"/>
    </source>
</evidence>
<evidence type="ECO:0000313" key="2">
    <source>
        <dbReference type="Proteomes" id="UP001470230"/>
    </source>
</evidence>
<gene>
    <name evidence="1" type="ORF">M9Y10_029099</name>
</gene>
<dbReference type="EMBL" id="JAPFFF010000004">
    <property type="protein sequence ID" value="KAK8891877.1"/>
    <property type="molecule type" value="Genomic_DNA"/>
</dbReference>
<sequence length="869" mass="102475">MDISCGFYQQLTETQAILKSEAILQNNNISDLFKTQIKSKKYYFRLFLIKACIFLKDIFDSPLKDFKFAEIKYKLLMSEGEIPELFSRDKLAEVLKSMKNVLKSNQIFIDLLTFGILPSLFNMFFTESDLSDFILFIEKLNHDPNDKEGVELQIAFSRCLFSSPNLILFIFEVFQPIFNRFSNGQIKGITEKALLYETKLVQQKLLQSIKNKISCFPISIKIFIDAIKRMGLNQQEFLSQAFFTPMITFPEFFLLLNYFEKDVYGNCEKITSFIQKVFDSNFINKFLEVLNGSTELKNNLIQQKYITDNTRAFSYLKVIDNFDYIAFDCIMNQKEFNLIDILDRKEKYSISLAHIASELPPIDELLTFRKFIIQLPKLNSDFNFEEHANIQSIKDIFLHFSGKLSIEGQVNYLLLSNFFNNKLSNMDLNEIDSLFKKVKVMNSIEEKANLEIRRYGTEFFLMHFNDINVFRENNLLFKTVFTQKIELSMNLPNIRDVVNDPMKYNNEFNLVIYPQFNSLAESHLGKHKYMDIIYHRYFKNVHYNNYLIERKDLIKIDKLLYSYMITKYKTIFNFIDNTNVTNKQDRKIHTKLFEVLQHLHKFNDLAIQFNDVFLINCDPLLKDNKISKVLASVHKLAVAEFKLDSADHMGILYPIFFFFAHPQNLFSNIAFLNDFQYYPENINGSDNNFNVYYNFFFLCINQDLGDYAIIPKKYSPSFLKMLEINVIGDNNDLIIYVCNQFLKGFQSNYEINQSDIEKGVLLEIPFEFDIFDNMDLFFYFKGRIRIQANLSKRYSVDLSKFKSYILVCCQNETTEESAIKIQNQYSNFQKNIKIISSNCSDFPKRKKINNVVEVIPKSQFRWSPIISKC</sequence>
<evidence type="ECO:0008006" key="3">
    <source>
        <dbReference type="Google" id="ProtNLM"/>
    </source>
</evidence>
<keyword evidence="2" id="KW-1185">Reference proteome</keyword>
<reference evidence="1 2" key="1">
    <citation type="submission" date="2024-04" db="EMBL/GenBank/DDBJ databases">
        <title>Tritrichomonas musculus Genome.</title>
        <authorList>
            <person name="Alves-Ferreira E."/>
            <person name="Grigg M."/>
            <person name="Lorenzi H."/>
            <person name="Galac M."/>
        </authorList>
    </citation>
    <scope>NUCLEOTIDE SEQUENCE [LARGE SCALE GENOMIC DNA]</scope>
    <source>
        <strain evidence="1 2">EAF2021</strain>
    </source>
</reference>